<dbReference type="PANTHER" id="PTHR30204">
    <property type="entry name" value="REDOX-CYCLING DRUG-SENSING TRANSCRIPTIONAL ACTIVATOR SOXR"/>
    <property type="match status" value="1"/>
</dbReference>
<dbReference type="OrthoDB" id="3826383at2"/>
<dbReference type="RefSeq" id="WP_017619328.1">
    <property type="nucleotide sequence ID" value="NZ_ANBG01000236.1"/>
</dbReference>
<dbReference type="InterPro" id="IPR047057">
    <property type="entry name" value="MerR_fam"/>
</dbReference>
<dbReference type="GO" id="GO:0003677">
    <property type="term" value="F:DNA binding"/>
    <property type="evidence" value="ECO:0007669"/>
    <property type="project" value="UniProtKB-KW"/>
</dbReference>
<keyword evidence="4" id="KW-1185">Reference proteome</keyword>
<dbReference type="KEGG" id="ngv:CDO52_20000"/>
<protein>
    <submittedName>
        <fullName evidence="3">MerR family transcriptional regulator</fullName>
    </submittedName>
</protein>
<evidence type="ECO:0000313" key="3">
    <source>
        <dbReference type="EMBL" id="ASU84780.1"/>
    </source>
</evidence>
<sequence>MGRDRLRPVDLAREHGLSTQAVRNYEEAGILPPAERTPSGYRVYGPLHAQALRVFLALVPAHGHPTATAIMRAVNKGDVEGALAMIDESHAQLLKDRETLKAVEHALRDLAPSDRPASIRPGPMFVGPLARQLGVRPATLRKWERAGLIRPQRDPATGYRVYAPADVRDAHLAHQLRRGGYLLNQIAPLLEQVRSAGGLEPLESALSDWRRRLTMRGRAMLAGAGELSGYLQECGDRLPLDGGG</sequence>
<dbReference type="GO" id="GO:0003700">
    <property type="term" value="F:DNA-binding transcription factor activity"/>
    <property type="evidence" value="ECO:0007669"/>
    <property type="project" value="InterPro"/>
</dbReference>
<dbReference type="SUPFAM" id="SSF46955">
    <property type="entry name" value="Putative DNA-binding domain"/>
    <property type="match status" value="2"/>
</dbReference>
<dbReference type="PROSITE" id="PS50937">
    <property type="entry name" value="HTH_MERR_2"/>
    <property type="match status" value="2"/>
</dbReference>
<dbReference type="CDD" id="cd04772">
    <property type="entry name" value="HTH_TioE_rpt1"/>
    <property type="match status" value="1"/>
</dbReference>
<dbReference type="SMART" id="SM00422">
    <property type="entry name" value="HTH_MERR"/>
    <property type="match status" value="2"/>
</dbReference>
<dbReference type="CDD" id="cd04773">
    <property type="entry name" value="HTH_TioE_rpt2"/>
    <property type="match status" value="1"/>
</dbReference>
<accession>A0A223S9H9</accession>
<gene>
    <name evidence="3" type="ORF">CDO52_20000</name>
</gene>
<evidence type="ECO:0000256" key="1">
    <source>
        <dbReference type="ARBA" id="ARBA00023125"/>
    </source>
</evidence>
<name>A0A223S9H9_9ACTN</name>
<dbReference type="Pfam" id="PF00376">
    <property type="entry name" value="MerR"/>
    <property type="match status" value="1"/>
</dbReference>
<dbReference type="InterPro" id="IPR009061">
    <property type="entry name" value="DNA-bd_dom_put_sf"/>
</dbReference>
<organism evidence="3 4">
    <name type="scientific">Nocardiopsis gilva YIM 90087</name>
    <dbReference type="NCBI Taxonomy" id="1235441"/>
    <lineage>
        <taxon>Bacteria</taxon>
        <taxon>Bacillati</taxon>
        <taxon>Actinomycetota</taxon>
        <taxon>Actinomycetes</taxon>
        <taxon>Streptosporangiales</taxon>
        <taxon>Nocardiopsidaceae</taxon>
        <taxon>Nocardiopsis</taxon>
    </lineage>
</organism>
<proteinExistence type="predicted"/>
<feature type="domain" description="HTH merR-type" evidence="2">
    <location>
        <begin position="126"/>
        <end position="192"/>
    </location>
</feature>
<evidence type="ECO:0000313" key="4">
    <source>
        <dbReference type="Proteomes" id="UP000215005"/>
    </source>
</evidence>
<dbReference type="PANTHER" id="PTHR30204:SF93">
    <property type="entry name" value="HTH MERR-TYPE DOMAIN-CONTAINING PROTEIN"/>
    <property type="match status" value="1"/>
</dbReference>
<dbReference type="AlphaFoldDB" id="A0A223S9H9"/>
<dbReference type="Gene3D" id="1.10.1660.10">
    <property type="match status" value="2"/>
</dbReference>
<feature type="domain" description="HTH merR-type" evidence="2">
    <location>
        <begin position="1"/>
        <end position="45"/>
    </location>
</feature>
<dbReference type="Proteomes" id="UP000215005">
    <property type="component" value="Chromosome"/>
</dbReference>
<evidence type="ECO:0000259" key="2">
    <source>
        <dbReference type="PROSITE" id="PS50937"/>
    </source>
</evidence>
<reference evidence="3 4" key="1">
    <citation type="submission" date="2017-08" db="EMBL/GenBank/DDBJ databases">
        <title>The complete genome sequence of Nocardiopsis gilva YIM 90087.</title>
        <authorList>
            <person name="Yin M."/>
            <person name="Tang S."/>
        </authorList>
    </citation>
    <scope>NUCLEOTIDE SEQUENCE [LARGE SCALE GENOMIC DNA]</scope>
    <source>
        <strain evidence="3 4">YIM 90087</strain>
    </source>
</reference>
<dbReference type="Pfam" id="PF13411">
    <property type="entry name" value="MerR_1"/>
    <property type="match status" value="1"/>
</dbReference>
<dbReference type="EMBL" id="CP022753">
    <property type="protein sequence ID" value="ASU84780.1"/>
    <property type="molecule type" value="Genomic_DNA"/>
</dbReference>
<keyword evidence="1" id="KW-0238">DNA-binding</keyword>
<dbReference type="InterPro" id="IPR000551">
    <property type="entry name" value="MerR-type_HTH_dom"/>
</dbReference>